<proteinExistence type="predicted"/>
<sequence>MKLLGMSMESEKVPKGKQYMISTRENSEYKWQNEPGIIGALEVPSQPGLNLQEEYIQRTIEGKKEAFAAALRVWEDWKLRDEFIRACENVPKETCCCGLVPDDDSTMKSMIPALNKGWMKAVNERLSKDGKDFHLDSFVWNWHNAVGKSETNVLMIRFYEGNVEPSSWGLNHDR</sequence>
<evidence type="ECO:0000313" key="1">
    <source>
        <dbReference type="EMBL" id="CAG9289810.1"/>
    </source>
</evidence>
<protein>
    <submittedName>
        <fullName evidence="1">Uncharacterized protein</fullName>
    </submittedName>
</protein>
<accession>A0A8J9TK45</accession>
<dbReference type="Proteomes" id="UP000836788">
    <property type="component" value="Chromosome 4"/>
</dbReference>
<dbReference type="AlphaFoldDB" id="A0A8J9TK45"/>
<organism evidence="1">
    <name type="scientific">Phaeodactylum tricornutum</name>
    <name type="common">Diatom</name>
    <dbReference type="NCBI Taxonomy" id="2850"/>
    <lineage>
        <taxon>Eukaryota</taxon>
        <taxon>Sar</taxon>
        <taxon>Stramenopiles</taxon>
        <taxon>Ochrophyta</taxon>
        <taxon>Bacillariophyta</taxon>
        <taxon>Bacillariophyceae</taxon>
        <taxon>Bacillariophycidae</taxon>
        <taxon>Naviculales</taxon>
        <taxon>Phaeodactylaceae</taxon>
        <taxon>Phaeodactylum</taxon>
    </lineage>
</organism>
<gene>
    <name evidence="1" type="ORF">PTTT1_LOCUS42826</name>
</gene>
<name>A0A8J9TK45_PHATR</name>
<reference evidence="1" key="1">
    <citation type="submission" date="2022-02" db="EMBL/GenBank/DDBJ databases">
        <authorList>
            <person name="Giguere J D."/>
        </authorList>
    </citation>
    <scope>NUCLEOTIDE SEQUENCE</scope>
    <source>
        <strain evidence="1">CCAP 1055/1</strain>
    </source>
</reference>
<dbReference type="EMBL" id="OU594945">
    <property type="protein sequence ID" value="CAG9289810.1"/>
    <property type="molecule type" value="Genomic_DNA"/>
</dbReference>